<dbReference type="eggNOG" id="ENOG5032UPQ">
    <property type="taxonomic scope" value="Bacteria"/>
</dbReference>
<evidence type="ECO:0000313" key="3">
    <source>
        <dbReference type="Proteomes" id="UP000024836"/>
    </source>
</evidence>
<name>A0A058ZPH4_9RHOB</name>
<evidence type="ECO:0000313" key="2">
    <source>
        <dbReference type="EMBL" id="KCV83125.1"/>
    </source>
</evidence>
<feature type="chain" id="PRO_5001566674" evidence="1">
    <location>
        <begin position="25"/>
        <end position="139"/>
    </location>
</feature>
<feature type="signal peptide" evidence="1">
    <location>
        <begin position="1"/>
        <end position="24"/>
    </location>
</feature>
<organism evidence="2 3">
    <name type="scientific">Actibacterium atlanticum</name>
    <dbReference type="NCBI Taxonomy" id="1461693"/>
    <lineage>
        <taxon>Bacteria</taxon>
        <taxon>Pseudomonadati</taxon>
        <taxon>Pseudomonadota</taxon>
        <taxon>Alphaproteobacteria</taxon>
        <taxon>Rhodobacterales</taxon>
        <taxon>Roseobacteraceae</taxon>
        <taxon>Actibacterium</taxon>
    </lineage>
</organism>
<dbReference type="AlphaFoldDB" id="A0A058ZPH4"/>
<dbReference type="EMBL" id="AQQY01000001">
    <property type="protein sequence ID" value="KCV83125.1"/>
    <property type="molecule type" value="Genomic_DNA"/>
</dbReference>
<evidence type="ECO:0000256" key="1">
    <source>
        <dbReference type="SAM" id="SignalP"/>
    </source>
</evidence>
<keyword evidence="1" id="KW-0732">Signal</keyword>
<gene>
    <name evidence="2" type="ORF">ATO10_00150</name>
</gene>
<accession>A0A058ZPH4</accession>
<keyword evidence="3" id="KW-1185">Reference proteome</keyword>
<dbReference type="STRING" id="1461693.ATO10_00150"/>
<comment type="caution">
    <text evidence="2">The sequence shown here is derived from an EMBL/GenBank/DDBJ whole genome shotgun (WGS) entry which is preliminary data.</text>
</comment>
<dbReference type="Proteomes" id="UP000024836">
    <property type="component" value="Unassembled WGS sequence"/>
</dbReference>
<reference evidence="2 3" key="1">
    <citation type="submission" date="2013-04" db="EMBL/GenBank/DDBJ databases">
        <title>Shimia sp. 22II-S11-Z10 Genome Sequencing.</title>
        <authorList>
            <person name="Lai Q."/>
            <person name="Li G."/>
            <person name="Shao Z."/>
        </authorList>
    </citation>
    <scope>NUCLEOTIDE SEQUENCE [LARGE SCALE GENOMIC DNA]</scope>
    <source>
        <strain evidence="3">22II-S11-Z10</strain>
    </source>
</reference>
<protein>
    <submittedName>
        <fullName evidence="2">Uncharacterized protein</fullName>
    </submittedName>
</protein>
<proteinExistence type="predicted"/>
<sequence length="139" mass="15063">MTITAFLTLRGVALSVLTASAATALPSTAFERAEVFATCEGRLSALATNQRALKNPDQRQTEQVRADFDLMLDATLPAAWAQGVPPTQHVQWRSSGWSEIAALLADTYYSVDPGRVRRAEDAITQRIDACQSLLLSAAR</sequence>
<dbReference type="RefSeq" id="WP_035246570.1">
    <property type="nucleotide sequence ID" value="NZ_AQQY01000001.1"/>
</dbReference>
<dbReference type="OrthoDB" id="7872837at2"/>